<gene>
    <name evidence="4" type="ORF">NDN08_005832</name>
</gene>
<dbReference type="InterPro" id="IPR000644">
    <property type="entry name" value="CBS_dom"/>
</dbReference>
<keyword evidence="5" id="KW-1185">Reference proteome</keyword>
<dbReference type="Proteomes" id="UP001157974">
    <property type="component" value="Unassembled WGS sequence"/>
</dbReference>
<dbReference type="AlphaFoldDB" id="A0AAV8V2Q4"/>
<dbReference type="SUPFAM" id="SSF54631">
    <property type="entry name" value="CBS-domain pair"/>
    <property type="match status" value="1"/>
</dbReference>
<evidence type="ECO:0000259" key="3">
    <source>
        <dbReference type="PROSITE" id="PS51371"/>
    </source>
</evidence>
<dbReference type="InterPro" id="IPR044725">
    <property type="entry name" value="CBSX3_CBS_dom"/>
</dbReference>
<evidence type="ECO:0000313" key="4">
    <source>
        <dbReference type="EMBL" id="KAJ8909138.1"/>
    </source>
</evidence>
<dbReference type="EMBL" id="JAMWBK010000001">
    <property type="protein sequence ID" value="KAJ8909138.1"/>
    <property type="molecule type" value="Genomic_DNA"/>
</dbReference>
<dbReference type="SMART" id="SM00116">
    <property type="entry name" value="CBS"/>
    <property type="match status" value="2"/>
</dbReference>
<dbReference type="Pfam" id="PF00571">
    <property type="entry name" value="CBS"/>
    <property type="match status" value="2"/>
</dbReference>
<feature type="domain" description="CBS" evidence="3">
    <location>
        <begin position="40"/>
        <end position="101"/>
    </location>
</feature>
<keyword evidence="1 2" id="KW-0129">CBS domain</keyword>
<evidence type="ECO:0000256" key="1">
    <source>
        <dbReference type="ARBA" id="ARBA00023122"/>
    </source>
</evidence>
<feature type="domain" description="CBS" evidence="3">
    <location>
        <begin position="110"/>
        <end position="165"/>
    </location>
</feature>
<dbReference type="InterPro" id="IPR051257">
    <property type="entry name" value="Diverse_CBS-Domain"/>
</dbReference>
<dbReference type="CDD" id="cd04623">
    <property type="entry name" value="CBS_pair_bac_euk"/>
    <property type="match status" value="1"/>
</dbReference>
<reference evidence="4 5" key="1">
    <citation type="journal article" date="2023" name="Nat. Commun.">
        <title>Origin of minicircular mitochondrial genomes in red algae.</title>
        <authorList>
            <person name="Lee Y."/>
            <person name="Cho C.H."/>
            <person name="Lee Y.M."/>
            <person name="Park S.I."/>
            <person name="Yang J.H."/>
            <person name="West J.A."/>
            <person name="Bhattacharya D."/>
            <person name="Yoon H.S."/>
        </authorList>
    </citation>
    <scope>NUCLEOTIDE SEQUENCE [LARGE SCALE GENOMIC DNA]</scope>
    <source>
        <strain evidence="4 5">CCMP1338</strain>
        <tissue evidence="4">Whole cell</tissue>
    </source>
</reference>
<comment type="caution">
    <text evidence="4">The sequence shown here is derived from an EMBL/GenBank/DDBJ whole genome shotgun (WGS) entry which is preliminary data.</text>
</comment>
<organism evidence="4 5">
    <name type="scientific">Rhodosorus marinus</name>
    <dbReference type="NCBI Taxonomy" id="101924"/>
    <lineage>
        <taxon>Eukaryota</taxon>
        <taxon>Rhodophyta</taxon>
        <taxon>Stylonematophyceae</taxon>
        <taxon>Stylonematales</taxon>
        <taxon>Stylonemataceae</taxon>
        <taxon>Rhodosorus</taxon>
    </lineage>
</organism>
<evidence type="ECO:0000256" key="2">
    <source>
        <dbReference type="PROSITE-ProRule" id="PRU00703"/>
    </source>
</evidence>
<dbReference type="PANTHER" id="PTHR43080">
    <property type="entry name" value="CBS DOMAIN-CONTAINING PROTEIN CBSX3, MITOCHONDRIAL"/>
    <property type="match status" value="1"/>
</dbReference>
<dbReference type="PROSITE" id="PS51371">
    <property type="entry name" value="CBS"/>
    <property type="match status" value="2"/>
</dbReference>
<protein>
    <recommendedName>
        <fullName evidence="3">CBS domain-containing protein</fullName>
    </recommendedName>
</protein>
<sequence>MRLLGRLTQCAGRGGERGLSSLSEGGSGASSYTAKISQIIDSGQAKYFTVPEDRTVFQAVRQMVDHHCGSLIVKNEKTGSMVGIITERDYLTKIITKDRASKTTLVKEIMTKHIISVDASATVGESMKIMASHNIRHLPVLENNQLVGVVSMRELVKKVAEYHEKHISYLMAQIQRMAIAVSHGPVGKQSS</sequence>
<name>A0AAV8V2Q4_9RHOD</name>
<evidence type="ECO:0000313" key="5">
    <source>
        <dbReference type="Proteomes" id="UP001157974"/>
    </source>
</evidence>
<dbReference type="PANTHER" id="PTHR43080:SF2">
    <property type="entry name" value="CBS DOMAIN-CONTAINING PROTEIN"/>
    <property type="match status" value="1"/>
</dbReference>
<accession>A0AAV8V2Q4</accession>
<proteinExistence type="predicted"/>
<dbReference type="InterPro" id="IPR046342">
    <property type="entry name" value="CBS_dom_sf"/>
</dbReference>
<dbReference type="Gene3D" id="3.10.580.10">
    <property type="entry name" value="CBS-domain"/>
    <property type="match status" value="1"/>
</dbReference>